<dbReference type="EMBL" id="CP042910">
    <property type="protein sequence ID" value="QEG15139.1"/>
    <property type="molecule type" value="Genomic_DNA"/>
</dbReference>
<keyword evidence="1" id="KW-0472">Membrane</keyword>
<proteinExistence type="predicted"/>
<evidence type="ECO:0000256" key="1">
    <source>
        <dbReference type="SAM" id="Phobius"/>
    </source>
</evidence>
<evidence type="ECO:0000313" key="3">
    <source>
        <dbReference type="Proteomes" id="UP000322887"/>
    </source>
</evidence>
<dbReference type="InterPro" id="IPR018719">
    <property type="entry name" value="DUF2243_membrane"/>
</dbReference>
<evidence type="ECO:0008006" key="4">
    <source>
        <dbReference type="Google" id="ProtNLM"/>
    </source>
</evidence>
<organism evidence="2 3">
    <name type="scientific">Gimesia maris</name>
    <dbReference type="NCBI Taxonomy" id="122"/>
    <lineage>
        <taxon>Bacteria</taxon>
        <taxon>Pseudomonadati</taxon>
        <taxon>Planctomycetota</taxon>
        <taxon>Planctomycetia</taxon>
        <taxon>Planctomycetales</taxon>
        <taxon>Planctomycetaceae</taxon>
        <taxon>Gimesia</taxon>
    </lineage>
</organism>
<keyword evidence="3" id="KW-1185">Reference proteome</keyword>
<accession>A0ABX5YHS0</accession>
<keyword evidence="1" id="KW-1133">Transmembrane helix</keyword>
<feature type="transmembrane region" description="Helical" evidence="1">
    <location>
        <begin position="12"/>
        <end position="34"/>
    </location>
</feature>
<dbReference type="RefSeq" id="WP_002646471.1">
    <property type="nucleotide sequence ID" value="NZ_CP042910.1"/>
</dbReference>
<evidence type="ECO:0000313" key="2">
    <source>
        <dbReference type="EMBL" id="QEG15139.1"/>
    </source>
</evidence>
<feature type="transmembrane region" description="Helical" evidence="1">
    <location>
        <begin position="99"/>
        <end position="122"/>
    </location>
</feature>
<reference evidence="2 3" key="1">
    <citation type="submission" date="2019-08" db="EMBL/GenBank/DDBJ databases">
        <title>Deep-cultivation of Planctomycetes and their phenomic and genomic characterization uncovers novel biology.</title>
        <authorList>
            <person name="Wiegand S."/>
            <person name="Jogler M."/>
            <person name="Boedeker C."/>
            <person name="Pinto D."/>
            <person name="Vollmers J."/>
            <person name="Rivas-Marin E."/>
            <person name="Kohn T."/>
            <person name="Peeters S.H."/>
            <person name="Heuer A."/>
            <person name="Rast P."/>
            <person name="Oberbeckmann S."/>
            <person name="Bunk B."/>
            <person name="Jeske O."/>
            <person name="Meyerdierks A."/>
            <person name="Storesund J.E."/>
            <person name="Kallscheuer N."/>
            <person name="Luecker S."/>
            <person name="Lage O.M."/>
            <person name="Pohl T."/>
            <person name="Merkel B.J."/>
            <person name="Hornburger P."/>
            <person name="Mueller R.-W."/>
            <person name="Bruemmer F."/>
            <person name="Labrenz M."/>
            <person name="Spormann A.M."/>
            <person name="Op den Camp H."/>
            <person name="Overmann J."/>
            <person name="Amann R."/>
            <person name="Jetten M.S.M."/>
            <person name="Mascher T."/>
            <person name="Medema M.H."/>
            <person name="Devos D.P."/>
            <person name="Kaster A.-K."/>
            <person name="Ovreas L."/>
            <person name="Rohde M."/>
            <person name="Galperin M.Y."/>
            <person name="Jogler C."/>
        </authorList>
    </citation>
    <scope>NUCLEOTIDE SEQUENCE [LARGE SCALE GENOMIC DNA]</scope>
    <source>
        <strain evidence="2 3">DSM 8797</strain>
    </source>
</reference>
<dbReference type="Proteomes" id="UP000322887">
    <property type="component" value="Chromosome"/>
</dbReference>
<sequence>MTDHLDRRPLISAGTLLGIGMGGFVDGILFHQLLQLHNMLSAKLPVRDLEARKLAVHLEINMFWDGLFHVFTWVMTAIGIALLWHAVRLQNVPLTTRTFVGSLSLGWGLFNLVEGVIDHHILHIHHVTETSNHLIWDLAFLGAGMGLILVGWYLIHFDNGYKKGET</sequence>
<name>A0ABX5YHS0_9PLAN</name>
<feature type="transmembrane region" description="Helical" evidence="1">
    <location>
        <begin position="67"/>
        <end position="87"/>
    </location>
</feature>
<feature type="transmembrane region" description="Helical" evidence="1">
    <location>
        <begin position="134"/>
        <end position="155"/>
    </location>
</feature>
<dbReference type="GeneID" id="98645633"/>
<protein>
    <recommendedName>
        <fullName evidence="4">DUF2243 domain-containing protein</fullName>
    </recommendedName>
</protein>
<dbReference type="Pfam" id="PF10002">
    <property type="entry name" value="DUF2243"/>
    <property type="match status" value="1"/>
</dbReference>
<keyword evidence="1" id="KW-0812">Transmembrane</keyword>
<gene>
    <name evidence="2" type="ORF">GmarT_09770</name>
</gene>